<keyword evidence="9" id="KW-0133">Cell shape</keyword>
<comment type="caution">
    <text evidence="18">The sequence shown here is derived from an EMBL/GenBank/DDBJ whole genome shotgun (WGS) entry which is preliminary data.</text>
</comment>
<dbReference type="GO" id="GO:0006508">
    <property type="term" value="P:proteolysis"/>
    <property type="evidence" value="ECO:0007669"/>
    <property type="project" value="UniProtKB-KW"/>
</dbReference>
<sequence length="402" mass="42909">MTKLPMNTLPFTQMVRRRIAVAPLAMIALATPSIAAAPQFQTSAPIAYMEDLSSGAVLFARDADRRMPPASMAKMMTVYVAFDMLKKGELKLDHMVTVRPETWAKWHGPSAGSTMFLSANESVSVANLLYGIVTLSGNDACVVLAESISGSEPAFTERMNRVAAQLGLKDSHFGTSNGWPDNGVTYVTAHDLAKLASATITNHPQLYKQFYAKRDFTWGKTMGGTAITQANRDPLLGRVAGADGLKTGHTEEAGYGFTGSAEQNGRRLVLVVAGLKSSTERANESVRFMDWGFRAWQSKPIVAKGRKVEEASVQMGGSSSVGLIAPKALTVTVPAGTSPNLNAKVVYQGPVKAPIKAGQHIADLVVSMPDGVEQRMPLVAEKDVAEAGFFGRAWSGLTGLFG</sequence>
<keyword evidence="10" id="KW-0573">Peptidoglycan synthesis</keyword>
<feature type="binding site" evidence="14">
    <location>
        <position position="246"/>
    </location>
    <ligand>
        <name>substrate</name>
    </ligand>
</feature>
<evidence type="ECO:0000256" key="2">
    <source>
        <dbReference type="ARBA" id="ARBA00004752"/>
    </source>
</evidence>
<dbReference type="GO" id="GO:0009002">
    <property type="term" value="F:serine-type D-Ala-D-Ala carboxypeptidase activity"/>
    <property type="evidence" value="ECO:0007669"/>
    <property type="project" value="UniProtKB-EC"/>
</dbReference>
<evidence type="ECO:0000256" key="9">
    <source>
        <dbReference type="ARBA" id="ARBA00022960"/>
    </source>
</evidence>
<dbReference type="SUPFAM" id="SSF69189">
    <property type="entry name" value="Penicillin-binding protein associated domain"/>
    <property type="match status" value="1"/>
</dbReference>
<reference evidence="18 19" key="1">
    <citation type="submission" date="2018-04" db="EMBL/GenBank/DDBJ databases">
        <title>Genomic Encyclopedia of Type Strains, Phase III (KMG-III): the genomes of soil and plant-associated and newly described type strains.</title>
        <authorList>
            <person name="Whitman W."/>
        </authorList>
    </citation>
    <scope>NUCLEOTIDE SEQUENCE [LARGE SCALE GENOMIC DNA]</scope>
    <source>
        <strain evidence="18 19">NW12</strain>
    </source>
</reference>
<evidence type="ECO:0000256" key="11">
    <source>
        <dbReference type="ARBA" id="ARBA00023316"/>
    </source>
</evidence>
<dbReference type="InterPro" id="IPR015956">
    <property type="entry name" value="Peniciliin-bd_prot_C_sf"/>
</dbReference>
<name>A0A2T4YN56_9SPHN</name>
<evidence type="ECO:0000256" key="14">
    <source>
        <dbReference type="PIRSR" id="PIRSR618044-2"/>
    </source>
</evidence>
<feature type="signal peptide" evidence="16">
    <location>
        <begin position="1"/>
        <end position="35"/>
    </location>
</feature>
<evidence type="ECO:0000313" key="18">
    <source>
        <dbReference type="EMBL" id="PTM44847.1"/>
    </source>
</evidence>
<comment type="catalytic activity">
    <reaction evidence="12">
        <text>Preferential cleavage: (Ac)2-L-Lys-D-Ala-|-D-Ala. Also transpeptidation of peptidyl-alanyl moieties that are N-acyl substituents of D-alanine.</text>
        <dbReference type="EC" id="3.4.16.4"/>
    </reaction>
</comment>
<dbReference type="PRINTS" id="PR00725">
    <property type="entry name" value="DADACBPTASE1"/>
</dbReference>
<dbReference type="AlphaFoldDB" id="A0A2T4YN56"/>
<dbReference type="GO" id="GO:0009252">
    <property type="term" value="P:peptidoglycan biosynthetic process"/>
    <property type="evidence" value="ECO:0007669"/>
    <property type="project" value="UniProtKB-UniPathway"/>
</dbReference>
<dbReference type="InterPro" id="IPR012338">
    <property type="entry name" value="Beta-lactam/transpept-like"/>
</dbReference>
<dbReference type="SMART" id="SM00936">
    <property type="entry name" value="PBP5_C"/>
    <property type="match status" value="1"/>
</dbReference>
<evidence type="ECO:0000259" key="17">
    <source>
        <dbReference type="SMART" id="SM00936"/>
    </source>
</evidence>
<dbReference type="Gene3D" id="2.60.410.10">
    <property type="entry name" value="D-Ala-D-Ala carboxypeptidase, C-terminal domain"/>
    <property type="match status" value="1"/>
</dbReference>
<dbReference type="Pfam" id="PF07943">
    <property type="entry name" value="PBP5_C"/>
    <property type="match status" value="1"/>
</dbReference>
<keyword evidence="6" id="KW-0645">Protease</keyword>
<dbReference type="PANTHER" id="PTHR21581:SF6">
    <property type="entry name" value="TRAFFICKING PROTEIN PARTICLE COMPLEX SUBUNIT 12"/>
    <property type="match status" value="1"/>
</dbReference>
<dbReference type="InterPro" id="IPR037167">
    <property type="entry name" value="Peptidase_S11_C_sf"/>
</dbReference>
<dbReference type="UniPathway" id="UPA00219"/>
<dbReference type="EC" id="3.4.16.4" evidence="4"/>
<feature type="domain" description="Peptidase S11 D-Ala-D-Ala carboxypeptidase A C-terminal" evidence="17">
    <location>
        <begin position="296"/>
        <end position="386"/>
    </location>
</feature>
<keyword evidence="8" id="KW-0378">Hydrolase</keyword>
<evidence type="ECO:0000256" key="12">
    <source>
        <dbReference type="ARBA" id="ARBA00034000"/>
    </source>
</evidence>
<dbReference type="InterPro" id="IPR012907">
    <property type="entry name" value="Peptidase_S11_C"/>
</dbReference>
<evidence type="ECO:0000256" key="10">
    <source>
        <dbReference type="ARBA" id="ARBA00022984"/>
    </source>
</evidence>
<dbReference type="Pfam" id="PF00768">
    <property type="entry name" value="Peptidase_S11"/>
    <property type="match status" value="1"/>
</dbReference>
<dbReference type="InterPro" id="IPR018044">
    <property type="entry name" value="Peptidase_S11"/>
</dbReference>
<dbReference type="SUPFAM" id="SSF56601">
    <property type="entry name" value="beta-lactamase/transpeptidase-like"/>
    <property type="match status" value="1"/>
</dbReference>
<dbReference type="PANTHER" id="PTHR21581">
    <property type="entry name" value="D-ALANYL-D-ALANINE CARBOXYPEPTIDASE"/>
    <property type="match status" value="1"/>
</dbReference>
<dbReference type="Proteomes" id="UP000240996">
    <property type="component" value="Unassembled WGS sequence"/>
</dbReference>
<evidence type="ECO:0000256" key="5">
    <source>
        <dbReference type="ARBA" id="ARBA00022645"/>
    </source>
</evidence>
<keyword evidence="7 16" id="KW-0732">Signal</keyword>
<evidence type="ECO:0000256" key="15">
    <source>
        <dbReference type="RuleBase" id="RU004016"/>
    </source>
</evidence>
<dbReference type="GO" id="GO:0071555">
    <property type="term" value="P:cell wall organization"/>
    <property type="evidence" value="ECO:0007669"/>
    <property type="project" value="UniProtKB-KW"/>
</dbReference>
<gene>
    <name evidence="18" type="ORF">C8J24_3060</name>
</gene>
<evidence type="ECO:0000256" key="1">
    <source>
        <dbReference type="ARBA" id="ARBA00003217"/>
    </source>
</evidence>
<dbReference type="GO" id="GO:0008360">
    <property type="term" value="P:regulation of cell shape"/>
    <property type="evidence" value="ECO:0007669"/>
    <property type="project" value="UniProtKB-KW"/>
</dbReference>
<evidence type="ECO:0000256" key="3">
    <source>
        <dbReference type="ARBA" id="ARBA00007164"/>
    </source>
</evidence>
<evidence type="ECO:0000313" key="19">
    <source>
        <dbReference type="Proteomes" id="UP000240996"/>
    </source>
</evidence>
<evidence type="ECO:0000256" key="6">
    <source>
        <dbReference type="ARBA" id="ARBA00022670"/>
    </source>
</evidence>
<accession>A0A2T4YN56</accession>
<feature type="active site" description="Acyl-ester intermediate" evidence="13">
    <location>
        <position position="71"/>
    </location>
</feature>
<evidence type="ECO:0000256" key="16">
    <source>
        <dbReference type="SAM" id="SignalP"/>
    </source>
</evidence>
<feature type="active site" description="Proton acceptor" evidence="13">
    <location>
        <position position="74"/>
    </location>
</feature>
<dbReference type="EMBL" id="PZZN01000003">
    <property type="protein sequence ID" value="PTM44847.1"/>
    <property type="molecule type" value="Genomic_DNA"/>
</dbReference>
<evidence type="ECO:0000256" key="7">
    <source>
        <dbReference type="ARBA" id="ARBA00022729"/>
    </source>
</evidence>
<keyword evidence="5 18" id="KW-0121">Carboxypeptidase</keyword>
<evidence type="ECO:0000256" key="4">
    <source>
        <dbReference type="ARBA" id="ARBA00012448"/>
    </source>
</evidence>
<organism evidence="18 19">
    <name type="scientific">Sphingomonas aerolata</name>
    <dbReference type="NCBI Taxonomy" id="185951"/>
    <lineage>
        <taxon>Bacteria</taxon>
        <taxon>Pseudomonadati</taxon>
        <taxon>Pseudomonadota</taxon>
        <taxon>Alphaproteobacteria</taxon>
        <taxon>Sphingomonadales</taxon>
        <taxon>Sphingomonadaceae</taxon>
        <taxon>Sphingomonas</taxon>
    </lineage>
</organism>
<comment type="function">
    <text evidence="1">Removes C-terminal D-alanyl residues from sugar-peptide cell wall precursors.</text>
</comment>
<keyword evidence="11" id="KW-0961">Cell wall biogenesis/degradation</keyword>
<dbReference type="InterPro" id="IPR001967">
    <property type="entry name" value="Peptidase_S11_N"/>
</dbReference>
<protein>
    <recommendedName>
        <fullName evidence="4">serine-type D-Ala-D-Ala carboxypeptidase</fullName>
        <ecNumber evidence="4">3.4.16.4</ecNumber>
    </recommendedName>
</protein>
<evidence type="ECO:0000256" key="8">
    <source>
        <dbReference type="ARBA" id="ARBA00022801"/>
    </source>
</evidence>
<dbReference type="Gene3D" id="3.40.710.10">
    <property type="entry name" value="DD-peptidase/beta-lactamase superfamily"/>
    <property type="match status" value="1"/>
</dbReference>
<feature type="active site" evidence="13">
    <location>
        <position position="136"/>
    </location>
</feature>
<evidence type="ECO:0000256" key="13">
    <source>
        <dbReference type="PIRSR" id="PIRSR618044-1"/>
    </source>
</evidence>
<comment type="pathway">
    <text evidence="2">Cell wall biogenesis; peptidoglycan biosynthesis.</text>
</comment>
<keyword evidence="19" id="KW-1185">Reference proteome</keyword>
<proteinExistence type="inferred from homology"/>
<feature type="chain" id="PRO_5015486661" description="serine-type D-Ala-D-Ala carboxypeptidase" evidence="16">
    <location>
        <begin position="36"/>
        <end position="402"/>
    </location>
</feature>
<comment type="similarity">
    <text evidence="3 15">Belongs to the peptidase S11 family.</text>
</comment>